<dbReference type="AlphaFoldDB" id="A0A3M6TNF0"/>
<dbReference type="Proteomes" id="UP000275408">
    <property type="component" value="Unassembled WGS sequence"/>
</dbReference>
<gene>
    <name evidence="1" type="ORF">pdam_00001780</name>
</gene>
<accession>A0A3M6TNF0</accession>
<organism evidence="1 2">
    <name type="scientific">Pocillopora damicornis</name>
    <name type="common">Cauliflower coral</name>
    <name type="synonym">Millepora damicornis</name>
    <dbReference type="NCBI Taxonomy" id="46731"/>
    <lineage>
        <taxon>Eukaryota</taxon>
        <taxon>Metazoa</taxon>
        <taxon>Cnidaria</taxon>
        <taxon>Anthozoa</taxon>
        <taxon>Hexacorallia</taxon>
        <taxon>Scleractinia</taxon>
        <taxon>Astrocoeniina</taxon>
        <taxon>Pocilloporidae</taxon>
        <taxon>Pocillopora</taxon>
    </lineage>
</organism>
<sequence length="210" mass="23490">MASVLIESASSSNDFGDVRASSLDLPTPYRILSLVRCFIPVSFLDRSFKLYEVFKLCPAKIIRHVDNGILHRTAKSVESAVADHNFSVNNGRFQAAVQEPFDSGQLGEIKLTDTYVVIFHKNHNAMIMITRSITHSGPFKRGLKPKIGGFINGESLQFEKDNIRDGFKRELPVPQGIEAETYPPGDHDYGIVVLVKDDQWRGSPFLDQIP</sequence>
<keyword evidence="2" id="KW-1185">Reference proteome</keyword>
<proteinExistence type="predicted"/>
<evidence type="ECO:0000313" key="2">
    <source>
        <dbReference type="Proteomes" id="UP000275408"/>
    </source>
</evidence>
<evidence type="ECO:0000313" key="1">
    <source>
        <dbReference type="EMBL" id="RMX42943.1"/>
    </source>
</evidence>
<reference evidence="1 2" key="1">
    <citation type="journal article" date="2018" name="Sci. Rep.">
        <title>Comparative analysis of the Pocillopora damicornis genome highlights role of immune system in coral evolution.</title>
        <authorList>
            <person name="Cunning R."/>
            <person name="Bay R.A."/>
            <person name="Gillette P."/>
            <person name="Baker A.C."/>
            <person name="Traylor-Knowles N."/>
        </authorList>
    </citation>
    <scope>NUCLEOTIDE SEQUENCE [LARGE SCALE GENOMIC DNA]</scope>
    <source>
        <strain evidence="1">RSMAS</strain>
        <tissue evidence="1">Whole animal</tissue>
    </source>
</reference>
<comment type="caution">
    <text evidence="1">The sequence shown here is derived from an EMBL/GenBank/DDBJ whole genome shotgun (WGS) entry which is preliminary data.</text>
</comment>
<dbReference type="EMBL" id="RCHS01003247">
    <property type="protein sequence ID" value="RMX42943.1"/>
    <property type="molecule type" value="Genomic_DNA"/>
</dbReference>
<name>A0A3M6TNF0_POCDA</name>
<protein>
    <submittedName>
        <fullName evidence="1">Uncharacterized protein</fullName>
    </submittedName>
</protein>